<keyword evidence="2" id="KW-1185">Reference proteome</keyword>
<gene>
    <name evidence="1" type="ORF">BHYA_0392g00040</name>
</gene>
<proteinExistence type="predicted"/>
<evidence type="ECO:0000313" key="2">
    <source>
        <dbReference type="Proteomes" id="UP000297814"/>
    </source>
</evidence>
<accession>A0A4Z1G8T0</accession>
<sequence length="122" mass="13017">MRTRSMTPRIHTVLMSPHSLNSLAPSPTLFVISPPLISHLFATYGTVKILDIKNPVAWFAMISDASENSVVFGFVFDLAGAFGSVDGDVHFLGGSLEKIVEDGGCGDLGSGDCVAFLDRGDW</sequence>
<dbReference type="Proteomes" id="UP000297814">
    <property type="component" value="Unassembled WGS sequence"/>
</dbReference>
<organism evidence="1 2">
    <name type="scientific">Botrytis hyacinthi</name>
    <dbReference type="NCBI Taxonomy" id="278943"/>
    <lineage>
        <taxon>Eukaryota</taxon>
        <taxon>Fungi</taxon>
        <taxon>Dikarya</taxon>
        <taxon>Ascomycota</taxon>
        <taxon>Pezizomycotina</taxon>
        <taxon>Leotiomycetes</taxon>
        <taxon>Helotiales</taxon>
        <taxon>Sclerotiniaceae</taxon>
        <taxon>Botrytis</taxon>
    </lineage>
</organism>
<dbReference type="AlphaFoldDB" id="A0A4Z1G8T0"/>
<dbReference type="EMBL" id="PQXK01000390">
    <property type="protein sequence ID" value="TGO31870.1"/>
    <property type="molecule type" value="Genomic_DNA"/>
</dbReference>
<evidence type="ECO:0000313" key="1">
    <source>
        <dbReference type="EMBL" id="TGO31870.1"/>
    </source>
</evidence>
<protein>
    <submittedName>
        <fullName evidence="1">Uncharacterized protein</fullName>
    </submittedName>
</protein>
<reference evidence="1 2" key="1">
    <citation type="submission" date="2017-12" db="EMBL/GenBank/DDBJ databases">
        <title>Comparative genomics of Botrytis spp.</title>
        <authorList>
            <person name="Valero-Jimenez C.A."/>
            <person name="Tapia P."/>
            <person name="Veloso J."/>
            <person name="Silva-Moreno E."/>
            <person name="Staats M."/>
            <person name="Valdes J.H."/>
            <person name="Van Kan J.A.L."/>
        </authorList>
    </citation>
    <scope>NUCLEOTIDE SEQUENCE [LARGE SCALE GENOMIC DNA]</scope>
    <source>
        <strain evidence="1 2">Bh0001</strain>
    </source>
</reference>
<comment type="caution">
    <text evidence="1">The sequence shown here is derived from an EMBL/GenBank/DDBJ whole genome shotgun (WGS) entry which is preliminary data.</text>
</comment>
<name>A0A4Z1G8T0_9HELO</name>